<dbReference type="EMBL" id="RCMG01001168">
    <property type="protein sequence ID" value="KAG2834449.1"/>
    <property type="molecule type" value="Genomic_DNA"/>
</dbReference>
<evidence type="ECO:0000256" key="1">
    <source>
        <dbReference type="SAM" id="MobiDB-lite"/>
    </source>
</evidence>
<proteinExistence type="predicted"/>
<sequence>MDGDENGVCSDNQGPRRLVRQARESGACVVAQIPTVTHDAAVINELAANNASNVASQHSVAPCQSTANNEGATDNQQTVANQETTALQGAVSSQVSVGSQMAIASKNAVACQATATNLEGAVATLPRKRGRPKGSKNKRKQDQTAVDKPTSKRARKPANGSRHRRSLDTAMIGERVQLAPTDSTESTAVATTHPGTVSNQPAAIECQGPATPTLAHTSVPLQPQLADSSAVGVGNAFIISRVCRVVKALYQVRWVDSQFQSNVENLTLSMVQRRNTNYSAPHGHATGPGWGRLCAVDLGERVEIDEPAEELEVCMEPYKPPTELPTTDADVEVIKNFRFDPLAALDKPGHLYHHGDATTTTRLPPEFRHIFEHSASSSFFAYIPVAFWQQVVREMNMYSRLNDIAIGTPFTLQEIMTFLSILFYTALVKKG</sequence>
<protein>
    <recommendedName>
        <fullName evidence="6">PiggyBac transposable element-derived protein domain-containing protein</fullName>
    </recommendedName>
</protein>
<feature type="compositionally biased region" description="Basic residues" evidence="1">
    <location>
        <begin position="151"/>
        <end position="165"/>
    </location>
</feature>
<feature type="region of interest" description="Disordered" evidence="1">
    <location>
        <begin position="122"/>
        <end position="171"/>
    </location>
</feature>
<feature type="compositionally biased region" description="Basic residues" evidence="1">
    <location>
        <begin position="126"/>
        <end position="139"/>
    </location>
</feature>
<dbReference type="Proteomes" id="UP000697107">
    <property type="component" value="Unassembled WGS sequence"/>
</dbReference>
<comment type="caution">
    <text evidence="3">The sequence shown here is derived from an EMBL/GenBank/DDBJ whole genome shotgun (WGS) entry which is preliminary data.</text>
</comment>
<evidence type="ECO:0008006" key="6">
    <source>
        <dbReference type="Google" id="ProtNLM"/>
    </source>
</evidence>
<dbReference type="EMBL" id="RCMV01001102">
    <property type="protein sequence ID" value="KAG3210385.1"/>
    <property type="molecule type" value="Genomic_DNA"/>
</dbReference>
<name>A0A8T1F3N6_9STRA</name>
<dbReference type="VEuPathDB" id="FungiDB:PC110_g23115"/>
<gene>
    <name evidence="2" type="ORF">PC113_g20396</name>
    <name evidence="3" type="ORF">PC118_g20208</name>
    <name evidence="4" type="ORF">PC129_g18611</name>
</gene>
<dbReference type="EMBL" id="RCML01001194">
    <property type="protein sequence ID" value="KAG2964623.1"/>
    <property type="molecule type" value="Genomic_DNA"/>
</dbReference>
<organism evidence="3 5">
    <name type="scientific">Phytophthora cactorum</name>
    <dbReference type="NCBI Taxonomy" id="29920"/>
    <lineage>
        <taxon>Eukaryota</taxon>
        <taxon>Sar</taxon>
        <taxon>Stramenopiles</taxon>
        <taxon>Oomycota</taxon>
        <taxon>Peronosporomycetes</taxon>
        <taxon>Peronosporales</taxon>
        <taxon>Peronosporaceae</taxon>
        <taxon>Phytophthora</taxon>
    </lineage>
</organism>
<reference evidence="3" key="1">
    <citation type="submission" date="2018-10" db="EMBL/GenBank/DDBJ databases">
        <title>Effector identification in a new, highly contiguous assembly of the strawberry crown rot pathogen Phytophthora cactorum.</title>
        <authorList>
            <person name="Armitage A.D."/>
            <person name="Nellist C.F."/>
            <person name="Bates H."/>
            <person name="Vickerstaff R.J."/>
            <person name="Harrison R.J."/>
        </authorList>
    </citation>
    <scope>NUCLEOTIDE SEQUENCE</scope>
    <source>
        <strain evidence="2">15-7</strain>
        <strain evidence="3">P415</strain>
        <strain evidence="4">P421</strain>
    </source>
</reference>
<evidence type="ECO:0000313" key="2">
    <source>
        <dbReference type="EMBL" id="KAG2834449.1"/>
    </source>
</evidence>
<dbReference type="Proteomes" id="UP000760860">
    <property type="component" value="Unassembled WGS sequence"/>
</dbReference>
<accession>A0A8T1F3N6</accession>
<evidence type="ECO:0000313" key="3">
    <source>
        <dbReference type="EMBL" id="KAG2964623.1"/>
    </source>
</evidence>
<evidence type="ECO:0000313" key="4">
    <source>
        <dbReference type="EMBL" id="KAG3210385.1"/>
    </source>
</evidence>
<dbReference type="AlphaFoldDB" id="A0A8T1F3N6"/>
<dbReference type="VEuPathDB" id="FungiDB:PC110_g17172"/>
<dbReference type="Proteomes" id="UP000735874">
    <property type="component" value="Unassembled WGS sequence"/>
</dbReference>
<evidence type="ECO:0000313" key="5">
    <source>
        <dbReference type="Proteomes" id="UP000697107"/>
    </source>
</evidence>